<keyword evidence="5" id="KW-1003">Cell membrane</keyword>
<feature type="signal peptide" evidence="24">
    <location>
        <begin position="1"/>
        <end position="21"/>
    </location>
</feature>
<dbReference type="PROSITE" id="PS00108">
    <property type="entry name" value="PROTEIN_KINASE_ST"/>
    <property type="match status" value="1"/>
</dbReference>
<dbReference type="InterPro" id="IPR001611">
    <property type="entry name" value="Leu-rich_rpt"/>
</dbReference>
<reference evidence="26 27" key="1">
    <citation type="submission" date="2024-01" db="EMBL/GenBank/DDBJ databases">
        <title>Genome assemblies of Stephania.</title>
        <authorList>
            <person name="Yang L."/>
        </authorList>
    </citation>
    <scope>NUCLEOTIDE SEQUENCE [LARGE SCALE GENOMIC DNA]</scope>
    <source>
        <strain evidence="26">JXDWG</strain>
        <tissue evidence="26">Leaf</tissue>
    </source>
</reference>
<keyword evidence="14" id="KW-0418">Kinase</keyword>
<evidence type="ECO:0000256" key="2">
    <source>
        <dbReference type="ARBA" id="ARBA00004479"/>
    </source>
</evidence>
<evidence type="ECO:0000256" key="18">
    <source>
        <dbReference type="ARBA" id="ARBA00023170"/>
    </source>
</evidence>
<sequence>MMNLIEFYACLCLLFCGISLSSESLNYHTDESALLAFKDKITEDPLGVLRSWNNSLHFCEWEGVKCDPKHQRVTELVLVSQQLMGSLSPHVGNLSFIKTLNIQDNKFHGVIPRELGRLPRLQYLGLSNNSFRGEIPASLSNCSNLVQLCLASNKLTGRLPVELGSLSKLYYLNLRRNEITGTIPSSFGNLSAMGEINLNYNNLEGSFPDSMGKMRSLIKIRSGSNNLSGAIPPSLWNHSSLVELYVADNQLQGSIPADIGLTLPNLENFGIAGNSFSGSIPNSISKIARLDFFYVAGNNLVGPVPADLGRSNYLEWLDLSGNHFGSGKSSDLAFLDSLINCSRLKVLRLNNNGFGGTLPNAITHHWPELHSLQLGHNRISGRLPEGLGNLLNLTELILEQNLFTGTIPSSIGKLHKLRRLNLNGNNLSGKIPTSIGELTKLYELHLQKNNLTGRIPRSFKNLQHLQRLDLSKNYLSSNIPEEVLSSFTSVIYLNLSQNSLSGPLPMEVGSSKNLRNLDISQNKLFGEIPSAIRNCLKLEQLYMGSNLFQGNLSSYFGELKALQHLDLSRNNLSGEIPKELERLSLLENLNLSFNDLQGEVPMAGVFRNVSAISITGNSKLCGGIPELQLPHCATQKRRSLSSRAKIVVSIVVLSSSFLTILLALYCRRKTSKNPSAVTQSFKEDSFPRVSYTELLMATNGFSQAHLIGMGSYGSVYRGFLHIDKSPVAIKVLNLERGGASKSFFAECEALRDVRHRNLLKLLTSCSSTDFKGNDFKALVYRFMSNGNLESWLHRSAGNLQHSKTLSFGQRLNIAIDIASALDYLHHHCQNPITHCDLKPSNVLLDDNFTAHVGDFGLARFLATAENNQTKDEASSVAVKGSIGYVPPEYGLGSKVSTHGDVYSFGIVLLEMLTGKRPTDEMFKNGFNLRDFTEWALPDKVMEIADAKMLEGEYAEDAVINIDSQLDMEGRLKECLESIFSIGVACSAESPTVRMNIKDVVVELNLVRETYLDIRMH</sequence>
<dbReference type="PANTHER" id="PTHR45974:SF283">
    <property type="entry name" value="LEUCINE-RICH REPEAT PROTEIN KINASE FAMILY PROTEIN"/>
    <property type="match status" value="1"/>
</dbReference>
<evidence type="ECO:0000256" key="23">
    <source>
        <dbReference type="SAM" id="Phobius"/>
    </source>
</evidence>
<dbReference type="Gene3D" id="3.80.10.10">
    <property type="entry name" value="Ribonuclease Inhibitor"/>
    <property type="match status" value="2"/>
</dbReference>
<dbReference type="Gene3D" id="1.10.510.10">
    <property type="entry name" value="Transferase(Phosphotransferase) domain 1"/>
    <property type="match status" value="1"/>
</dbReference>
<evidence type="ECO:0000313" key="26">
    <source>
        <dbReference type="EMBL" id="KAK9159040.1"/>
    </source>
</evidence>
<evidence type="ECO:0000313" key="27">
    <source>
        <dbReference type="Proteomes" id="UP001419268"/>
    </source>
</evidence>
<dbReference type="SUPFAM" id="SSF56112">
    <property type="entry name" value="Protein kinase-like (PK-like)"/>
    <property type="match status" value="1"/>
</dbReference>
<feature type="domain" description="Protein kinase" evidence="25">
    <location>
        <begin position="701"/>
        <end position="1011"/>
    </location>
</feature>
<dbReference type="InterPro" id="IPR008271">
    <property type="entry name" value="Ser/Thr_kinase_AS"/>
</dbReference>
<evidence type="ECO:0000256" key="22">
    <source>
        <dbReference type="PROSITE-ProRule" id="PRU10141"/>
    </source>
</evidence>
<dbReference type="EMBL" id="JBBNAG010000002">
    <property type="protein sequence ID" value="KAK9159040.1"/>
    <property type="molecule type" value="Genomic_DNA"/>
</dbReference>
<keyword evidence="19" id="KW-0325">Glycoprotein</keyword>
<evidence type="ECO:0000256" key="14">
    <source>
        <dbReference type="ARBA" id="ARBA00022777"/>
    </source>
</evidence>
<dbReference type="InterPro" id="IPR011009">
    <property type="entry name" value="Kinase-like_dom_sf"/>
</dbReference>
<feature type="chain" id="PRO_5042887538" description="non-specific serine/threonine protein kinase" evidence="24">
    <location>
        <begin position="22"/>
        <end position="1016"/>
    </location>
</feature>
<keyword evidence="6" id="KW-0723">Serine/threonine-protein kinase</keyword>
<dbReference type="Pfam" id="PF07714">
    <property type="entry name" value="PK_Tyr_Ser-Thr"/>
    <property type="match status" value="1"/>
</dbReference>
<dbReference type="FunFam" id="3.80.10.10:FF:000095">
    <property type="entry name" value="LRR receptor-like serine/threonine-protein kinase GSO1"/>
    <property type="match status" value="1"/>
</dbReference>
<dbReference type="GO" id="GO:0005886">
    <property type="term" value="C:plasma membrane"/>
    <property type="evidence" value="ECO:0007669"/>
    <property type="project" value="UniProtKB-SubCell"/>
</dbReference>
<dbReference type="Proteomes" id="UP001419268">
    <property type="component" value="Unassembled WGS sequence"/>
</dbReference>
<dbReference type="EC" id="2.7.11.1" evidence="4"/>
<keyword evidence="16 23" id="KW-1133">Transmembrane helix</keyword>
<dbReference type="PANTHER" id="PTHR45974">
    <property type="entry name" value="RECEPTOR-LIKE PROTEIN 55"/>
    <property type="match status" value="1"/>
</dbReference>
<dbReference type="InterPro" id="IPR003591">
    <property type="entry name" value="Leu-rich_rpt_typical-subtyp"/>
</dbReference>
<feature type="transmembrane region" description="Helical" evidence="23">
    <location>
        <begin position="646"/>
        <end position="666"/>
    </location>
</feature>
<dbReference type="SMART" id="SM00369">
    <property type="entry name" value="LRR_TYP"/>
    <property type="match status" value="7"/>
</dbReference>
<evidence type="ECO:0000256" key="21">
    <source>
        <dbReference type="ARBA" id="ARBA00048679"/>
    </source>
</evidence>
<dbReference type="FunFam" id="3.80.10.10:FF:000288">
    <property type="entry name" value="LRR receptor-like serine/threonine-protein kinase EFR"/>
    <property type="match status" value="1"/>
</dbReference>
<dbReference type="SUPFAM" id="SSF52058">
    <property type="entry name" value="L domain-like"/>
    <property type="match status" value="2"/>
</dbReference>
<evidence type="ECO:0000256" key="3">
    <source>
        <dbReference type="ARBA" id="ARBA00008684"/>
    </source>
</evidence>
<dbReference type="InterPro" id="IPR000719">
    <property type="entry name" value="Prot_kinase_dom"/>
</dbReference>
<keyword evidence="12" id="KW-0677">Repeat</keyword>
<evidence type="ECO:0000259" key="25">
    <source>
        <dbReference type="PROSITE" id="PS50011"/>
    </source>
</evidence>
<evidence type="ECO:0000256" key="17">
    <source>
        <dbReference type="ARBA" id="ARBA00023136"/>
    </source>
</evidence>
<protein>
    <recommendedName>
        <fullName evidence="4">non-specific serine/threonine protein kinase</fullName>
        <ecNumber evidence="4">2.7.11.1</ecNumber>
    </recommendedName>
</protein>
<organism evidence="26 27">
    <name type="scientific">Stephania cephalantha</name>
    <dbReference type="NCBI Taxonomy" id="152367"/>
    <lineage>
        <taxon>Eukaryota</taxon>
        <taxon>Viridiplantae</taxon>
        <taxon>Streptophyta</taxon>
        <taxon>Embryophyta</taxon>
        <taxon>Tracheophyta</taxon>
        <taxon>Spermatophyta</taxon>
        <taxon>Magnoliopsida</taxon>
        <taxon>Ranunculales</taxon>
        <taxon>Menispermaceae</taxon>
        <taxon>Menispermoideae</taxon>
        <taxon>Cissampelideae</taxon>
        <taxon>Stephania</taxon>
    </lineage>
</organism>
<evidence type="ECO:0000256" key="4">
    <source>
        <dbReference type="ARBA" id="ARBA00012513"/>
    </source>
</evidence>
<dbReference type="FunFam" id="1.10.510.10:FF:000358">
    <property type="entry name" value="Putative leucine-rich repeat receptor-like serine/threonine-protein kinase"/>
    <property type="match status" value="1"/>
</dbReference>
<keyword evidence="17 23" id="KW-0472">Membrane</keyword>
<comment type="catalytic activity">
    <reaction evidence="20">
        <text>L-threonyl-[protein] + ATP = O-phospho-L-threonyl-[protein] + ADP + H(+)</text>
        <dbReference type="Rhea" id="RHEA:46608"/>
        <dbReference type="Rhea" id="RHEA-COMP:11060"/>
        <dbReference type="Rhea" id="RHEA-COMP:11605"/>
        <dbReference type="ChEBI" id="CHEBI:15378"/>
        <dbReference type="ChEBI" id="CHEBI:30013"/>
        <dbReference type="ChEBI" id="CHEBI:30616"/>
        <dbReference type="ChEBI" id="CHEBI:61977"/>
        <dbReference type="ChEBI" id="CHEBI:456216"/>
        <dbReference type="EC" id="2.7.11.1"/>
    </reaction>
</comment>
<keyword evidence="15 22" id="KW-0067">ATP-binding</keyword>
<evidence type="ECO:0000256" key="20">
    <source>
        <dbReference type="ARBA" id="ARBA00047899"/>
    </source>
</evidence>
<dbReference type="SMART" id="SM00220">
    <property type="entry name" value="S_TKc"/>
    <property type="match status" value="1"/>
</dbReference>
<evidence type="ECO:0000256" key="15">
    <source>
        <dbReference type="ARBA" id="ARBA00022840"/>
    </source>
</evidence>
<dbReference type="AlphaFoldDB" id="A0AAP0PXN2"/>
<evidence type="ECO:0000256" key="8">
    <source>
        <dbReference type="ARBA" id="ARBA00022614"/>
    </source>
</evidence>
<comment type="catalytic activity">
    <reaction evidence="21">
        <text>L-seryl-[protein] + ATP = O-phospho-L-seryl-[protein] + ADP + H(+)</text>
        <dbReference type="Rhea" id="RHEA:17989"/>
        <dbReference type="Rhea" id="RHEA-COMP:9863"/>
        <dbReference type="Rhea" id="RHEA-COMP:11604"/>
        <dbReference type="ChEBI" id="CHEBI:15378"/>
        <dbReference type="ChEBI" id="CHEBI:29999"/>
        <dbReference type="ChEBI" id="CHEBI:30616"/>
        <dbReference type="ChEBI" id="CHEBI:83421"/>
        <dbReference type="ChEBI" id="CHEBI:456216"/>
        <dbReference type="EC" id="2.7.11.1"/>
    </reaction>
</comment>
<dbReference type="PROSITE" id="PS00107">
    <property type="entry name" value="PROTEIN_KINASE_ATP"/>
    <property type="match status" value="1"/>
</dbReference>
<keyword evidence="7" id="KW-0597">Phosphoprotein</keyword>
<dbReference type="CDD" id="cd14066">
    <property type="entry name" value="STKc_IRAK"/>
    <property type="match status" value="1"/>
</dbReference>
<dbReference type="FunFam" id="3.30.200.20:FF:000432">
    <property type="entry name" value="LRR receptor-like serine/threonine-protein kinase EFR"/>
    <property type="match status" value="1"/>
</dbReference>
<comment type="caution">
    <text evidence="26">The sequence shown here is derived from an EMBL/GenBank/DDBJ whole genome shotgun (WGS) entry which is preliminary data.</text>
</comment>
<keyword evidence="13 22" id="KW-0547">Nucleotide-binding</keyword>
<gene>
    <name evidence="26" type="ORF">Scep_005614</name>
</gene>
<evidence type="ECO:0000256" key="7">
    <source>
        <dbReference type="ARBA" id="ARBA00022553"/>
    </source>
</evidence>
<comment type="subcellular location">
    <subcellularLocation>
        <location evidence="1">Cell membrane</location>
        <topology evidence="1">Single-pass membrane protein</topology>
    </subcellularLocation>
    <subcellularLocation>
        <location evidence="2">Membrane</location>
        <topology evidence="2">Single-pass type I membrane protein</topology>
    </subcellularLocation>
</comment>
<evidence type="ECO:0000256" key="19">
    <source>
        <dbReference type="ARBA" id="ARBA00023180"/>
    </source>
</evidence>
<dbReference type="Pfam" id="PF13855">
    <property type="entry name" value="LRR_8"/>
    <property type="match status" value="3"/>
</dbReference>
<dbReference type="InterPro" id="IPR017441">
    <property type="entry name" value="Protein_kinase_ATP_BS"/>
</dbReference>
<comment type="similarity">
    <text evidence="3">Belongs to the protein kinase superfamily. Ser/Thr protein kinase family.</text>
</comment>
<keyword evidence="9" id="KW-0808">Transferase</keyword>
<evidence type="ECO:0000256" key="6">
    <source>
        <dbReference type="ARBA" id="ARBA00022527"/>
    </source>
</evidence>
<dbReference type="GO" id="GO:0005524">
    <property type="term" value="F:ATP binding"/>
    <property type="evidence" value="ECO:0007669"/>
    <property type="project" value="UniProtKB-UniRule"/>
</dbReference>
<dbReference type="Gene3D" id="3.30.200.20">
    <property type="entry name" value="Phosphorylase Kinase, domain 1"/>
    <property type="match status" value="1"/>
</dbReference>
<dbReference type="InterPro" id="IPR001245">
    <property type="entry name" value="Ser-Thr/Tyr_kinase_cat_dom"/>
</dbReference>
<evidence type="ECO:0000256" key="5">
    <source>
        <dbReference type="ARBA" id="ARBA00022475"/>
    </source>
</evidence>
<dbReference type="InterPro" id="IPR032675">
    <property type="entry name" value="LRR_dom_sf"/>
</dbReference>
<feature type="binding site" evidence="22">
    <location>
        <position position="730"/>
    </location>
    <ligand>
        <name>ATP</name>
        <dbReference type="ChEBI" id="CHEBI:30616"/>
    </ligand>
</feature>
<dbReference type="PROSITE" id="PS50011">
    <property type="entry name" value="PROTEIN_KINASE_DOM"/>
    <property type="match status" value="1"/>
</dbReference>
<evidence type="ECO:0000256" key="1">
    <source>
        <dbReference type="ARBA" id="ARBA00004162"/>
    </source>
</evidence>
<accession>A0AAP0PXN2</accession>
<dbReference type="Pfam" id="PF00560">
    <property type="entry name" value="LRR_1"/>
    <property type="match status" value="4"/>
</dbReference>
<evidence type="ECO:0000256" key="9">
    <source>
        <dbReference type="ARBA" id="ARBA00022679"/>
    </source>
</evidence>
<dbReference type="Pfam" id="PF08263">
    <property type="entry name" value="LRRNT_2"/>
    <property type="match status" value="1"/>
</dbReference>
<proteinExistence type="inferred from homology"/>
<evidence type="ECO:0000256" key="13">
    <source>
        <dbReference type="ARBA" id="ARBA00022741"/>
    </source>
</evidence>
<name>A0AAP0PXN2_9MAGN</name>
<keyword evidence="27" id="KW-1185">Reference proteome</keyword>
<evidence type="ECO:0000256" key="11">
    <source>
        <dbReference type="ARBA" id="ARBA00022729"/>
    </source>
</evidence>
<keyword evidence="8" id="KW-0433">Leucine-rich repeat</keyword>
<dbReference type="InterPro" id="IPR013210">
    <property type="entry name" value="LRR_N_plant-typ"/>
</dbReference>
<keyword evidence="18" id="KW-0675">Receptor</keyword>
<keyword evidence="10 23" id="KW-0812">Transmembrane</keyword>
<dbReference type="GO" id="GO:0004674">
    <property type="term" value="F:protein serine/threonine kinase activity"/>
    <property type="evidence" value="ECO:0007669"/>
    <property type="project" value="UniProtKB-KW"/>
</dbReference>
<evidence type="ECO:0000256" key="16">
    <source>
        <dbReference type="ARBA" id="ARBA00022989"/>
    </source>
</evidence>
<keyword evidence="11 24" id="KW-0732">Signal</keyword>
<evidence type="ECO:0000256" key="24">
    <source>
        <dbReference type="SAM" id="SignalP"/>
    </source>
</evidence>
<evidence type="ECO:0000256" key="12">
    <source>
        <dbReference type="ARBA" id="ARBA00022737"/>
    </source>
</evidence>
<evidence type="ECO:0000256" key="10">
    <source>
        <dbReference type="ARBA" id="ARBA00022692"/>
    </source>
</evidence>